<dbReference type="KEGG" id="mmt:Metme_1205"/>
<comment type="similarity">
    <text evidence="2">Belongs to the polysaccharide synthase family.</text>
</comment>
<evidence type="ECO:0000256" key="4">
    <source>
        <dbReference type="ARBA" id="ARBA00022692"/>
    </source>
</evidence>
<feature type="transmembrane region" description="Helical" evidence="7">
    <location>
        <begin position="279"/>
        <end position="301"/>
    </location>
</feature>
<evidence type="ECO:0000256" key="2">
    <source>
        <dbReference type="ARBA" id="ARBA00007430"/>
    </source>
</evidence>
<dbReference type="PANTHER" id="PTHR30250">
    <property type="entry name" value="PST FAMILY PREDICTED COLANIC ACID TRANSPORTER"/>
    <property type="match status" value="1"/>
</dbReference>
<dbReference type="Pfam" id="PF13440">
    <property type="entry name" value="Polysacc_synt_3"/>
    <property type="match status" value="1"/>
</dbReference>
<keyword evidence="5 7" id="KW-1133">Transmembrane helix</keyword>
<accession>F9ZWG4</accession>
<protein>
    <submittedName>
        <fullName evidence="8">Polysaccharide biosynthesis protein</fullName>
    </submittedName>
</protein>
<feature type="transmembrane region" description="Helical" evidence="7">
    <location>
        <begin position="38"/>
        <end position="63"/>
    </location>
</feature>
<feature type="transmembrane region" description="Helical" evidence="7">
    <location>
        <begin position="110"/>
        <end position="131"/>
    </location>
</feature>
<organism evidence="8 9">
    <name type="scientific">Methylomonas methanica (strain DSM 25384 / MC09)</name>
    <dbReference type="NCBI Taxonomy" id="857087"/>
    <lineage>
        <taxon>Bacteria</taxon>
        <taxon>Pseudomonadati</taxon>
        <taxon>Pseudomonadota</taxon>
        <taxon>Gammaproteobacteria</taxon>
        <taxon>Methylococcales</taxon>
        <taxon>Methylococcaceae</taxon>
        <taxon>Methylomonas</taxon>
    </lineage>
</organism>
<feature type="transmembrane region" description="Helical" evidence="7">
    <location>
        <begin position="227"/>
        <end position="250"/>
    </location>
</feature>
<reference evidence="8 9" key="1">
    <citation type="journal article" date="2011" name="J. Bacteriol.">
        <title>Complete Genome Sequence of the Aerobic Marine Methanotroph Methylomonas methanica MC09.</title>
        <authorList>
            <person name="Boden R."/>
            <person name="Cunliffe M."/>
            <person name="Scanlan J."/>
            <person name="Moussard H."/>
            <person name="Kits K.D."/>
            <person name="Klotz M.G."/>
            <person name="Jetten M.S."/>
            <person name="Vuilleumier S."/>
            <person name="Han J."/>
            <person name="Peters L."/>
            <person name="Mikhailova N."/>
            <person name="Teshima H."/>
            <person name="Tapia R."/>
            <person name="Kyrpides N."/>
            <person name="Ivanova N."/>
            <person name="Pagani I."/>
            <person name="Cheng J.F."/>
            <person name="Goodwin L."/>
            <person name="Han C."/>
            <person name="Hauser L."/>
            <person name="Land M.L."/>
            <person name="Lapidus A."/>
            <person name="Lucas S."/>
            <person name="Pitluck S."/>
            <person name="Woyke T."/>
            <person name="Stein L."/>
            <person name="Murrell J.C."/>
        </authorList>
    </citation>
    <scope>NUCLEOTIDE SEQUENCE [LARGE SCALE GENOMIC DNA]</scope>
    <source>
        <strain evidence="8 9">MC09</strain>
    </source>
</reference>
<evidence type="ECO:0000313" key="8">
    <source>
        <dbReference type="EMBL" id="AEF99633.1"/>
    </source>
</evidence>
<dbReference type="eggNOG" id="COG2244">
    <property type="taxonomic scope" value="Bacteria"/>
</dbReference>
<evidence type="ECO:0000256" key="7">
    <source>
        <dbReference type="SAM" id="Phobius"/>
    </source>
</evidence>
<comment type="subcellular location">
    <subcellularLocation>
        <location evidence="1">Cell membrane</location>
        <topology evidence="1">Multi-pass membrane protein</topology>
    </subcellularLocation>
</comment>
<sequence>MSIRKSILITFCEKYLTLAISFVGIMLISRLLTPKEIGIYSVASAVTGIAQMLRDFGVGNYLIQERELTKDRIRAALSVTCVTSWSAGALLYFARSWVAEFYREPGLEDLIAIQCLNFLLLPFSAPVLALMRRDLQFGVLLRINLLSCITQFVVSVSLAISGYGYLSMAWASVANLVCTVLLVSANRPRQAWLLPGFKEWRRIANFGVQSSAAAIITEIAMSMNDLVLGRFLGFQAVALYSRAQGLIYLFHRDMMDAVRKVAFPAFAQAVREDKDLLKAYLLSVNYVTVFAWPFYAFLGLYTQEIIRLMFGDQWDAAAPLVKILVFAGAVGALWNLATNAVVALGKINSILRSELIVQSMRLVMVLFAASVSVELTCYALVVTYILNLLVTLRYLRDSIGLTLSGLIISNINSFLIALLSMILPVLSFYYLPDVFNLFQQMAINSTLLLLGWLLAILVVPHPIRQEINNILSKLPI</sequence>
<dbReference type="OrthoDB" id="5486360at2"/>
<evidence type="ECO:0000256" key="6">
    <source>
        <dbReference type="ARBA" id="ARBA00023136"/>
    </source>
</evidence>
<dbReference type="GO" id="GO:0005886">
    <property type="term" value="C:plasma membrane"/>
    <property type="evidence" value="ECO:0007669"/>
    <property type="project" value="UniProtKB-SubCell"/>
</dbReference>
<feature type="transmembrane region" description="Helical" evidence="7">
    <location>
        <begin position="166"/>
        <end position="183"/>
    </location>
</feature>
<reference key="2">
    <citation type="submission" date="2011-05" db="EMBL/GenBank/DDBJ databases">
        <title>Complete genome sequence of the aerobic marine methanotroph Methylomonas methanica MC09.</title>
        <authorList>
            <person name="Boden R."/>
            <person name="Cunliffe M."/>
            <person name="Scanlan J."/>
            <person name="Moussard H."/>
            <person name="Kits K.D."/>
            <person name="Klotz M."/>
            <person name="Jetten M."/>
            <person name="Vuilleumier S."/>
            <person name="Han J."/>
            <person name="Peters L."/>
            <person name="Mikhailova N."/>
            <person name="Teshima H."/>
            <person name="Tapia R."/>
            <person name="Kyrpides N."/>
            <person name="Ivanova N."/>
            <person name="Pagani I."/>
            <person name="Cheng J.-F."/>
            <person name="Goodwin L."/>
            <person name="Han C."/>
            <person name="Hauser L."/>
            <person name="Land M."/>
            <person name="Lapidus A."/>
            <person name="Lucas S."/>
            <person name="Pitluck S."/>
            <person name="Woyke T."/>
            <person name="Stein L.Y."/>
            <person name="Murrell C."/>
        </authorList>
    </citation>
    <scope>NUCLEOTIDE SEQUENCE</scope>
    <source>
        <strain>MC09</strain>
    </source>
</reference>
<feature type="transmembrane region" description="Helical" evidence="7">
    <location>
        <begin position="443"/>
        <end position="463"/>
    </location>
</feature>
<keyword evidence="4 7" id="KW-0812">Transmembrane</keyword>
<dbReference type="AlphaFoldDB" id="F9ZWG4"/>
<dbReference type="RefSeq" id="WP_013817898.1">
    <property type="nucleotide sequence ID" value="NC_015572.1"/>
</dbReference>
<feature type="transmembrane region" description="Helical" evidence="7">
    <location>
        <begin position="75"/>
        <end position="98"/>
    </location>
</feature>
<dbReference type="STRING" id="857087.Metme_1205"/>
<feature type="transmembrane region" description="Helical" evidence="7">
    <location>
        <begin position="143"/>
        <end position="160"/>
    </location>
</feature>
<reference evidence="9" key="3">
    <citation type="submission" date="2011-05" db="EMBL/GenBank/DDBJ databases">
        <title>Complete sequence of Methylomonas methanica MC09.</title>
        <authorList>
            <consortium name="US DOE Joint Genome Institute"/>
            <person name="Lucas S."/>
            <person name="Han J."/>
            <person name="Lapidus A."/>
            <person name="Cheng J.-F."/>
            <person name="Goodwin L."/>
            <person name="Pitluck S."/>
            <person name="Peters L."/>
            <person name="Mikhailova N."/>
            <person name="Teshima H."/>
            <person name="Han C."/>
            <person name="Tapia R."/>
            <person name="Land M."/>
            <person name="Hauser L."/>
            <person name="Kyrpides N."/>
            <person name="Ivanova N."/>
            <person name="Pagani I."/>
            <person name="Stein L."/>
            <person name="Woyke T."/>
        </authorList>
    </citation>
    <scope>NUCLEOTIDE SEQUENCE [LARGE SCALE GENOMIC DNA]</scope>
    <source>
        <strain evidence="9">MC09</strain>
    </source>
</reference>
<gene>
    <name evidence="8" type="ordered locus">Metme_1205</name>
</gene>
<dbReference type="CDD" id="cd13127">
    <property type="entry name" value="MATE_tuaB_like"/>
    <property type="match status" value="1"/>
</dbReference>
<keyword evidence="6 7" id="KW-0472">Membrane</keyword>
<feature type="transmembrane region" description="Helical" evidence="7">
    <location>
        <begin position="406"/>
        <end position="431"/>
    </location>
</feature>
<evidence type="ECO:0000313" key="9">
    <source>
        <dbReference type="Proteomes" id="UP000008888"/>
    </source>
</evidence>
<evidence type="ECO:0000256" key="5">
    <source>
        <dbReference type="ARBA" id="ARBA00022989"/>
    </source>
</evidence>
<name>F9ZWG4_METMM</name>
<feature type="transmembrane region" description="Helical" evidence="7">
    <location>
        <begin position="362"/>
        <end position="386"/>
    </location>
</feature>
<keyword evidence="9" id="KW-1185">Reference proteome</keyword>
<dbReference type="PANTHER" id="PTHR30250:SF10">
    <property type="entry name" value="LIPOPOLYSACCHARIDE BIOSYNTHESIS PROTEIN WZXC"/>
    <property type="match status" value="1"/>
</dbReference>
<feature type="transmembrane region" description="Helical" evidence="7">
    <location>
        <begin position="12"/>
        <end position="32"/>
    </location>
</feature>
<dbReference type="EMBL" id="CP002738">
    <property type="protein sequence ID" value="AEF99633.1"/>
    <property type="molecule type" value="Genomic_DNA"/>
</dbReference>
<dbReference type="Proteomes" id="UP000008888">
    <property type="component" value="Chromosome"/>
</dbReference>
<evidence type="ECO:0000256" key="3">
    <source>
        <dbReference type="ARBA" id="ARBA00022475"/>
    </source>
</evidence>
<proteinExistence type="inferred from homology"/>
<keyword evidence="3" id="KW-1003">Cell membrane</keyword>
<dbReference type="HOGENOM" id="CLU_026911_4_0_6"/>
<feature type="transmembrane region" description="Helical" evidence="7">
    <location>
        <begin position="321"/>
        <end position="342"/>
    </location>
</feature>
<evidence type="ECO:0000256" key="1">
    <source>
        <dbReference type="ARBA" id="ARBA00004651"/>
    </source>
</evidence>
<dbReference type="InterPro" id="IPR050833">
    <property type="entry name" value="Poly_Biosynth_Transport"/>
</dbReference>